<accession>A0A0L8V8K4</accession>
<dbReference type="Gene3D" id="3.30.70.1290">
    <property type="entry name" value="Transposase IS200-like"/>
    <property type="match status" value="1"/>
</dbReference>
<comment type="caution">
    <text evidence="1">The sequence shown here is derived from an EMBL/GenBank/DDBJ whole genome shotgun (WGS) entry which is preliminary data.</text>
</comment>
<protein>
    <submittedName>
        <fullName evidence="1">Uncharacterized protein</fullName>
    </submittedName>
</protein>
<proteinExistence type="predicted"/>
<evidence type="ECO:0000313" key="2">
    <source>
        <dbReference type="Proteomes" id="UP000036958"/>
    </source>
</evidence>
<sequence length="120" mass="13600">MTLNTSIGIMLASYTRAINKQRNWSGSLFRSETKAACLTEVKGITPAWITSMGITQITIHDPDLDYPNICFNYILDNPVKDKLVSRQEEWEFSSSVDFLGIRNGGLINRSRINEFGLRLL</sequence>
<dbReference type="Proteomes" id="UP000036958">
    <property type="component" value="Unassembled WGS sequence"/>
</dbReference>
<dbReference type="GO" id="GO:0004803">
    <property type="term" value="F:transposase activity"/>
    <property type="evidence" value="ECO:0007669"/>
    <property type="project" value="InterPro"/>
</dbReference>
<organism evidence="1 2">
    <name type="scientific">Sunxiuqinia dokdonensis</name>
    <dbReference type="NCBI Taxonomy" id="1409788"/>
    <lineage>
        <taxon>Bacteria</taxon>
        <taxon>Pseudomonadati</taxon>
        <taxon>Bacteroidota</taxon>
        <taxon>Bacteroidia</taxon>
        <taxon>Marinilabiliales</taxon>
        <taxon>Prolixibacteraceae</taxon>
        <taxon>Sunxiuqinia</taxon>
    </lineage>
</organism>
<reference evidence="2" key="1">
    <citation type="submission" date="2015-07" db="EMBL/GenBank/DDBJ databases">
        <title>Genome sequencing of Sunxiuqinia dokdonensis strain SK.</title>
        <authorList>
            <person name="Ahn S."/>
            <person name="Kim B.-C."/>
        </authorList>
    </citation>
    <scope>NUCLEOTIDE SEQUENCE [LARGE SCALE GENOMIC DNA]</scope>
    <source>
        <strain evidence="2">SK</strain>
    </source>
</reference>
<dbReference type="AlphaFoldDB" id="A0A0L8V8K4"/>
<dbReference type="InterPro" id="IPR036515">
    <property type="entry name" value="Transposase_17_sf"/>
</dbReference>
<evidence type="ECO:0000313" key="1">
    <source>
        <dbReference type="EMBL" id="KOH44663.1"/>
    </source>
</evidence>
<keyword evidence="2" id="KW-1185">Reference proteome</keyword>
<dbReference type="GO" id="GO:0003677">
    <property type="term" value="F:DNA binding"/>
    <property type="evidence" value="ECO:0007669"/>
    <property type="project" value="InterPro"/>
</dbReference>
<gene>
    <name evidence="1" type="ORF">NC99_25010</name>
</gene>
<name>A0A0L8V8K4_9BACT</name>
<dbReference type="EMBL" id="LGIA01000156">
    <property type="protein sequence ID" value="KOH44663.1"/>
    <property type="molecule type" value="Genomic_DNA"/>
</dbReference>
<dbReference type="GO" id="GO:0006313">
    <property type="term" value="P:DNA transposition"/>
    <property type="evidence" value="ECO:0007669"/>
    <property type="project" value="InterPro"/>
</dbReference>